<evidence type="ECO:0000256" key="2">
    <source>
        <dbReference type="ARBA" id="ARBA00009034"/>
    </source>
</evidence>
<dbReference type="InterPro" id="IPR036438">
    <property type="entry name" value="Insulin-like_sf"/>
</dbReference>
<gene>
    <name evidence="7" type="ORF">L3Y34_016357</name>
</gene>
<keyword evidence="6" id="KW-0812">Transmembrane</keyword>
<keyword evidence="4" id="KW-0732">Signal</keyword>
<feature type="transmembrane region" description="Helical" evidence="6">
    <location>
        <begin position="20"/>
        <end position="40"/>
    </location>
</feature>
<dbReference type="AlphaFoldDB" id="A0AAE9J116"/>
<keyword evidence="5" id="KW-1015">Disulfide bond</keyword>
<dbReference type="Pfam" id="PF03488">
    <property type="entry name" value="Ins_beta"/>
    <property type="match status" value="1"/>
</dbReference>
<comment type="subcellular location">
    <subcellularLocation>
        <location evidence="1">Secreted</location>
    </subcellularLocation>
</comment>
<protein>
    <submittedName>
        <fullName evidence="7">Uncharacterized protein</fullName>
    </submittedName>
</protein>
<dbReference type="EMBL" id="CP090891">
    <property type="protein sequence ID" value="ULU13797.1"/>
    <property type="molecule type" value="Genomic_DNA"/>
</dbReference>
<dbReference type="SUPFAM" id="SSF56994">
    <property type="entry name" value="Insulin-like"/>
    <property type="match status" value="1"/>
</dbReference>
<keyword evidence="6" id="KW-0472">Membrane</keyword>
<dbReference type="Gene3D" id="1.10.100.10">
    <property type="entry name" value="Insulin-like"/>
    <property type="match status" value="1"/>
</dbReference>
<accession>A0AAE9J116</accession>
<name>A0AAE9J116_CAEBR</name>
<dbReference type="GO" id="GO:0005576">
    <property type="term" value="C:extracellular region"/>
    <property type="evidence" value="ECO:0007669"/>
    <property type="project" value="UniProtKB-SubCell"/>
</dbReference>
<keyword evidence="3" id="KW-0964">Secreted</keyword>
<organism evidence="7 8">
    <name type="scientific">Caenorhabditis briggsae</name>
    <dbReference type="NCBI Taxonomy" id="6238"/>
    <lineage>
        <taxon>Eukaryota</taxon>
        <taxon>Metazoa</taxon>
        <taxon>Ecdysozoa</taxon>
        <taxon>Nematoda</taxon>
        <taxon>Chromadorea</taxon>
        <taxon>Rhabditida</taxon>
        <taxon>Rhabditina</taxon>
        <taxon>Rhabditomorpha</taxon>
        <taxon>Rhabditoidea</taxon>
        <taxon>Rhabditidae</taxon>
        <taxon>Peloderinae</taxon>
        <taxon>Caenorhabditis</taxon>
    </lineage>
</organism>
<dbReference type="InterPro" id="IPR003235">
    <property type="entry name" value="Nem_insulin-like_b-type"/>
</dbReference>
<dbReference type="Proteomes" id="UP000827892">
    <property type="component" value="Chromosome I"/>
</dbReference>
<reference evidence="7 8" key="1">
    <citation type="submission" date="2022-05" db="EMBL/GenBank/DDBJ databases">
        <title>Chromosome-level reference genomes for two strains of Caenorhabditis briggsae: an improved platform for comparative genomics.</title>
        <authorList>
            <person name="Stevens L."/>
            <person name="Andersen E.C."/>
        </authorList>
    </citation>
    <scope>NUCLEOTIDE SEQUENCE [LARGE SCALE GENOMIC DNA]</scope>
    <source>
        <strain evidence="7">QX1410_ONT</strain>
        <tissue evidence="7">Whole-organism</tissue>
    </source>
</reference>
<proteinExistence type="inferred from homology"/>
<evidence type="ECO:0000313" key="8">
    <source>
        <dbReference type="Proteomes" id="UP000827892"/>
    </source>
</evidence>
<evidence type="ECO:0000256" key="3">
    <source>
        <dbReference type="ARBA" id="ARBA00022525"/>
    </source>
</evidence>
<evidence type="ECO:0000256" key="6">
    <source>
        <dbReference type="SAM" id="Phobius"/>
    </source>
</evidence>
<keyword evidence="6" id="KW-1133">Transmembrane helix</keyword>
<evidence type="ECO:0000256" key="4">
    <source>
        <dbReference type="ARBA" id="ARBA00022729"/>
    </source>
</evidence>
<sequence>MPESFIHSRTSLPSLEMSKLSLLVFIVALAVVIGAAAGFGRHHLCGAKLLDTMIAVCPNGCDQGSDFQLAMACFRRMNKDDVRSACCPDA</sequence>
<evidence type="ECO:0000313" key="7">
    <source>
        <dbReference type="EMBL" id="ULU13797.1"/>
    </source>
</evidence>
<evidence type="ECO:0000256" key="1">
    <source>
        <dbReference type="ARBA" id="ARBA00004613"/>
    </source>
</evidence>
<comment type="similarity">
    <text evidence="2">Belongs to the insulin family.</text>
</comment>
<dbReference type="GO" id="GO:0005179">
    <property type="term" value="F:hormone activity"/>
    <property type="evidence" value="ECO:0007669"/>
    <property type="project" value="InterPro"/>
</dbReference>
<evidence type="ECO:0000256" key="5">
    <source>
        <dbReference type="ARBA" id="ARBA00023157"/>
    </source>
</evidence>